<dbReference type="PANTHER" id="PTHR37563">
    <property type="entry name" value="PHYTANOYL-COA DIOXYGENASE FAMILY PROTEIN (AFU_ORTHOLOGUE AFUA_2G03330)"/>
    <property type="match status" value="1"/>
</dbReference>
<dbReference type="EMBL" id="HBIW01006605">
    <property type="protein sequence ID" value="CAE0690072.1"/>
    <property type="molecule type" value="Transcribed_RNA"/>
</dbReference>
<sequence>MRWLPAAALAAAATALRAPSTPRRLTPLRLSPAEIMYEAQRDAMAASAEQEGALFVGHTSPLRTKKLSYSKKTKRRGKKASGFSAPVAAESQAEKDAAARWRSLKRDGILKIEGACAPATASLLREYVVEGVDKARRAVLEASDPADESMKRFHATTEQPSRSFFKPRLDDPQIHAGLGELLGAESKLGDLFALACGGDDAVFYDYNALRTEPGCARQPVHFDTPFQETPPLFTAFVALQTVTAAMGATLFLPGTHLQCPSRCEFDASRAGTERRDAMLRAADARYALLEPGDVTIFDMRLLHCGTKNLVADAGGRTRYFLNFTFCNPRADQSDLGHVPCIRPGYERRMTLRDARAELLCASPFAALGDGL</sequence>
<dbReference type="InterPro" id="IPR051961">
    <property type="entry name" value="Fungal_Metabolite_Diox"/>
</dbReference>
<feature type="region of interest" description="Disordered" evidence="1">
    <location>
        <begin position="68"/>
        <end position="87"/>
    </location>
</feature>
<accession>A0A7S4E4Q6</accession>
<name>A0A7S4E4Q6_9STRA</name>
<organism evidence="2">
    <name type="scientific">Pelagomonas calceolata</name>
    <dbReference type="NCBI Taxonomy" id="35677"/>
    <lineage>
        <taxon>Eukaryota</taxon>
        <taxon>Sar</taxon>
        <taxon>Stramenopiles</taxon>
        <taxon>Ochrophyta</taxon>
        <taxon>Pelagophyceae</taxon>
        <taxon>Pelagomonadales</taxon>
        <taxon>Pelagomonadaceae</taxon>
        <taxon>Pelagomonas</taxon>
    </lineage>
</organism>
<dbReference type="Pfam" id="PF05721">
    <property type="entry name" value="PhyH"/>
    <property type="match status" value="1"/>
</dbReference>
<dbReference type="InterPro" id="IPR008775">
    <property type="entry name" value="Phytyl_CoA_dOase-like"/>
</dbReference>
<gene>
    <name evidence="2" type="ORF">PCAL00307_LOCUS5507</name>
</gene>
<protein>
    <recommendedName>
        <fullName evidence="3">Phytanoyl-CoA dioxygenase</fullName>
    </recommendedName>
</protein>
<dbReference type="SUPFAM" id="SSF51197">
    <property type="entry name" value="Clavaminate synthase-like"/>
    <property type="match status" value="1"/>
</dbReference>
<dbReference type="PANTHER" id="PTHR37563:SF2">
    <property type="entry name" value="PHYTANOYL-COA DIOXYGENASE FAMILY PROTEIN (AFU_ORTHOLOGUE AFUA_2G03330)"/>
    <property type="match status" value="1"/>
</dbReference>
<evidence type="ECO:0000256" key="1">
    <source>
        <dbReference type="SAM" id="MobiDB-lite"/>
    </source>
</evidence>
<proteinExistence type="predicted"/>
<dbReference type="Gene3D" id="2.60.120.620">
    <property type="entry name" value="q2cbj1_9rhob like domain"/>
    <property type="match status" value="1"/>
</dbReference>
<reference evidence="2" key="1">
    <citation type="submission" date="2021-01" db="EMBL/GenBank/DDBJ databases">
        <authorList>
            <person name="Corre E."/>
            <person name="Pelletier E."/>
            <person name="Niang G."/>
            <person name="Scheremetjew M."/>
            <person name="Finn R."/>
            <person name="Kale V."/>
            <person name="Holt S."/>
            <person name="Cochrane G."/>
            <person name="Meng A."/>
            <person name="Brown T."/>
            <person name="Cohen L."/>
        </authorList>
    </citation>
    <scope>NUCLEOTIDE SEQUENCE</scope>
    <source>
        <strain evidence="2">CCMP1756</strain>
    </source>
</reference>
<dbReference type="AlphaFoldDB" id="A0A7S4E4Q6"/>
<feature type="compositionally biased region" description="Basic residues" evidence="1">
    <location>
        <begin position="68"/>
        <end position="79"/>
    </location>
</feature>
<evidence type="ECO:0000313" key="2">
    <source>
        <dbReference type="EMBL" id="CAE0690072.1"/>
    </source>
</evidence>
<evidence type="ECO:0008006" key="3">
    <source>
        <dbReference type="Google" id="ProtNLM"/>
    </source>
</evidence>